<dbReference type="InterPro" id="IPR004179">
    <property type="entry name" value="Sec63-dom"/>
</dbReference>
<reference evidence="6" key="1">
    <citation type="submission" date="2020-06" db="EMBL/GenBank/DDBJ databases">
        <title>Draft genome of Bugula neritina, a colonial animal packing powerful symbionts and potential medicines.</title>
        <authorList>
            <person name="Rayko M."/>
        </authorList>
    </citation>
    <scope>NUCLEOTIDE SEQUENCE [LARGE SCALE GENOMIC DNA]</scope>
    <source>
        <strain evidence="6">Kwan_BN1</strain>
    </source>
</reference>
<feature type="domain" description="SEC63" evidence="5">
    <location>
        <begin position="48"/>
        <end position="311"/>
    </location>
</feature>
<evidence type="ECO:0000256" key="1">
    <source>
        <dbReference type="ARBA" id="ARBA00004141"/>
    </source>
</evidence>
<dbReference type="InterPro" id="IPR036388">
    <property type="entry name" value="WH-like_DNA-bd_sf"/>
</dbReference>
<dbReference type="EMBL" id="VXIV02000690">
    <property type="protein sequence ID" value="KAF6036681.1"/>
    <property type="molecule type" value="Genomic_DNA"/>
</dbReference>
<dbReference type="GO" id="GO:0016020">
    <property type="term" value="C:membrane"/>
    <property type="evidence" value="ECO:0007669"/>
    <property type="project" value="UniProtKB-SubCell"/>
</dbReference>
<evidence type="ECO:0000256" key="3">
    <source>
        <dbReference type="ARBA" id="ARBA00022989"/>
    </source>
</evidence>
<dbReference type="SMART" id="SM00973">
    <property type="entry name" value="Sec63"/>
    <property type="match status" value="1"/>
</dbReference>
<gene>
    <name evidence="6" type="ORF">EB796_005026</name>
</gene>
<dbReference type="PANTHER" id="PTHR24075:SF6">
    <property type="entry name" value="ACTIVATING SIGNAL COINTEGRATOR 1 COMPLEX SUBUNIT 3"/>
    <property type="match status" value="1"/>
</dbReference>
<evidence type="ECO:0000313" key="6">
    <source>
        <dbReference type="EMBL" id="KAF6036681.1"/>
    </source>
</evidence>
<dbReference type="GO" id="GO:0003723">
    <property type="term" value="F:RNA binding"/>
    <property type="evidence" value="ECO:0007669"/>
    <property type="project" value="TreeGrafter"/>
</dbReference>
<protein>
    <submittedName>
        <fullName evidence="6">ASCC3</fullName>
    </submittedName>
</protein>
<organism evidence="6 7">
    <name type="scientific">Bugula neritina</name>
    <name type="common">Brown bryozoan</name>
    <name type="synonym">Sertularia neritina</name>
    <dbReference type="NCBI Taxonomy" id="10212"/>
    <lineage>
        <taxon>Eukaryota</taxon>
        <taxon>Metazoa</taxon>
        <taxon>Spiralia</taxon>
        <taxon>Lophotrochozoa</taxon>
        <taxon>Bryozoa</taxon>
        <taxon>Gymnolaemata</taxon>
        <taxon>Cheilostomatida</taxon>
        <taxon>Flustrina</taxon>
        <taxon>Buguloidea</taxon>
        <taxon>Bugulidae</taxon>
        <taxon>Bugula</taxon>
    </lineage>
</organism>
<proteinExistence type="predicted"/>
<dbReference type="Gene3D" id="1.10.10.10">
    <property type="entry name" value="Winged helix-like DNA-binding domain superfamily/Winged helix DNA-binding domain"/>
    <property type="match status" value="1"/>
</dbReference>
<sequence length="313" mass="35982">MVVSYYELDDTDPEHINKYLSALVEKTLREIQSSGCITIAEDNYSIEPETLGRISSYYYLNHATVRMFCEQLSEQSSTEGILKILSDAKEYAELPVRHNEDQLNADLAPKLPLEVNKYTLDDSHTKAYILLQAHLCRCPLPSTDYLTDTKSVMDQAIRVLQAMLDLVADAGWLCTSLQVILVLQMLIQGRWLTDSSFLTLPHINFSQETLFRGYRCLPELMYQYDTKPEILKKIFSQSEFTRQQVDESNVSHDAFHRQEIDCRLKKHVQLLPRIAVAVGLRATAEDGEGRKMNDPLIFMLVVQRLLRMLSGWK</sequence>
<dbReference type="PANTHER" id="PTHR24075">
    <property type="entry name" value="SEC63 DOMAIN-CONTAINING"/>
    <property type="match status" value="1"/>
</dbReference>
<keyword evidence="2" id="KW-0812">Transmembrane</keyword>
<dbReference type="Proteomes" id="UP000593567">
    <property type="component" value="Unassembled WGS sequence"/>
</dbReference>
<dbReference type="OrthoDB" id="5575at2759"/>
<dbReference type="FunFam" id="1.10.3380.10:FF:000002">
    <property type="entry name" value="Activating signal cointegrator 1 complex subunit 3"/>
    <property type="match status" value="1"/>
</dbReference>
<keyword evidence="4" id="KW-0472">Membrane</keyword>
<name>A0A7J7KFM4_BUGNE</name>
<dbReference type="SUPFAM" id="SSF158702">
    <property type="entry name" value="Sec63 N-terminal domain-like"/>
    <property type="match status" value="1"/>
</dbReference>
<dbReference type="AlphaFoldDB" id="A0A7J7KFM4"/>
<evidence type="ECO:0000313" key="7">
    <source>
        <dbReference type="Proteomes" id="UP000593567"/>
    </source>
</evidence>
<evidence type="ECO:0000259" key="5">
    <source>
        <dbReference type="SMART" id="SM00973"/>
    </source>
</evidence>
<dbReference type="GO" id="GO:0005634">
    <property type="term" value="C:nucleus"/>
    <property type="evidence" value="ECO:0007669"/>
    <property type="project" value="TreeGrafter"/>
</dbReference>
<dbReference type="Gene3D" id="1.10.3380.10">
    <property type="entry name" value="Sec63 N-terminal domain-like domain"/>
    <property type="match status" value="1"/>
</dbReference>
<dbReference type="GO" id="GO:0043138">
    <property type="term" value="F:3'-5' DNA helicase activity"/>
    <property type="evidence" value="ECO:0007669"/>
    <property type="project" value="TreeGrafter"/>
</dbReference>
<comment type="caution">
    <text evidence="6">The sequence shown here is derived from an EMBL/GenBank/DDBJ whole genome shotgun (WGS) entry which is preliminary data.</text>
</comment>
<accession>A0A7J7KFM4</accession>
<keyword evidence="3" id="KW-1133">Transmembrane helix</keyword>
<keyword evidence="7" id="KW-1185">Reference proteome</keyword>
<dbReference type="Pfam" id="PF02889">
    <property type="entry name" value="Sec63"/>
    <property type="match status" value="1"/>
</dbReference>
<evidence type="ECO:0000256" key="2">
    <source>
        <dbReference type="ARBA" id="ARBA00022692"/>
    </source>
</evidence>
<evidence type="ECO:0000256" key="4">
    <source>
        <dbReference type="ARBA" id="ARBA00023136"/>
    </source>
</evidence>
<comment type="subcellular location">
    <subcellularLocation>
        <location evidence="1">Membrane</location>
        <topology evidence="1">Multi-pass membrane protein</topology>
    </subcellularLocation>
</comment>